<dbReference type="RefSeq" id="WP_015899278.1">
    <property type="nucleotide sequence ID" value="NC_012185.1"/>
</dbReference>
<protein>
    <submittedName>
        <fullName evidence="1">Uncharacterized protein</fullName>
    </submittedName>
</protein>
<dbReference type="Proteomes" id="UP000006163">
    <property type="component" value="Plasmid VS116_lp28-3"/>
</dbReference>
<dbReference type="HOGENOM" id="CLU_3165316_0_0_12"/>
<organism evidence="1 2">
    <name type="scientific">Borreliella valaisiana VS116</name>
    <dbReference type="NCBI Taxonomy" id="445987"/>
    <lineage>
        <taxon>Bacteria</taxon>
        <taxon>Pseudomonadati</taxon>
        <taxon>Spirochaetota</taxon>
        <taxon>Spirochaetia</taxon>
        <taxon>Spirochaetales</taxon>
        <taxon>Borreliaceae</taxon>
        <taxon>Borreliella</taxon>
    </lineage>
</organism>
<name>C0R9C3_BORVA</name>
<geneLocation type="plasmid" evidence="1 2">
    <name>VS116_lp28-3</name>
</geneLocation>
<keyword evidence="2" id="KW-1185">Reference proteome</keyword>
<evidence type="ECO:0000313" key="2">
    <source>
        <dbReference type="Proteomes" id="UP000006163"/>
    </source>
</evidence>
<gene>
    <name evidence="1" type="ORF">BVAVS116_H0066</name>
</gene>
<keyword evidence="1" id="KW-0614">Plasmid</keyword>
<dbReference type="AlphaFoldDB" id="C0R9C3"/>
<sequence>MGQVIDYIRTTLYSTITGYECSFDMQIYTDRLQWSNENGSKNMNTMS</sequence>
<accession>C0R9C3</accession>
<proteinExistence type="predicted"/>
<evidence type="ECO:0000313" key="1">
    <source>
        <dbReference type="EMBL" id="ACN52921.1"/>
    </source>
</evidence>
<reference evidence="1 2" key="1">
    <citation type="journal article" date="2012" name="J. Bacteriol.">
        <title>Whole-Genome Sequences of Borrelia bissettii, Borrelia valaisiana, and Borrelia spielmanii.</title>
        <authorList>
            <person name="Schutzer S.E."/>
            <person name="Fraser-Liggett C.M."/>
            <person name="Qiu W.G."/>
            <person name="Kraiczy P."/>
            <person name="Mongodin E.F."/>
            <person name="Dunn J.J."/>
            <person name="Luft B.J."/>
            <person name="Casjens S.R."/>
        </authorList>
    </citation>
    <scope>NUCLEOTIDE SEQUENCE [LARGE SCALE GENOMIC DNA]</scope>
    <source>
        <strain evidence="1 2">VS116</strain>
        <plasmid evidence="1">VS116_lp28-3</plasmid>
    </source>
</reference>
<dbReference type="EMBL" id="CP001440">
    <property type="protein sequence ID" value="ACN52921.1"/>
    <property type="molecule type" value="Genomic_DNA"/>
</dbReference>
<dbReference type="GeneID" id="96991194"/>